<accession>A0ABS2Q5R7</accession>
<evidence type="ECO:0000313" key="4">
    <source>
        <dbReference type="EMBL" id="MBM7656951.1"/>
    </source>
</evidence>
<sequence length="152" mass="15960">MSTDINSTQATTATNNTSSTTATTGTTTLGKDAFLKLLVAQLTHQDPTSPMDTGQFVSQMADFTSLEQTQNMSDAIDKLVSSQTENALSTEAALIGKKITWTKTTTDSNGNSSTSSVTDVVKAVNANDGSITYLTDSGEHVDPSTVTQIQVD</sequence>
<organism evidence="4 5">
    <name type="scientific">Sporolactobacillus spathodeae</name>
    <dbReference type="NCBI Taxonomy" id="1465502"/>
    <lineage>
        <taxon>Bacteria</taxon>
        <taxon>Bacillati</taxon>
        <taxon>Bacillota</taxon>
        <taxon>Bacilli</taxon>
        <taxon>Bacillales</taxon>
        <taxon>Sporolactobacillaceae</taxon>
        <taxon>Sporolactobacillus</taxon>
    </lineage>
</organism>
<dbReference type="Pfam" id="PF03963">
    <property type="entry name" value="FlgD"/>
    <property type="match status" value="1"/>
</dbReference>
<comment type="similarity">
    <text evidence="1">Belongs to the FlgD family.</text>
</comment>
<dbReference type="Proteomes" id="UP000823201">
    <property type="component" value="Unassembled WGS sequence"/>
</dbReference>
<keyword evidence="5" id="KW-1185">Reference proteome</keyword>
<gene>
    <name evidence="4" type="ORF">JOC27_000392</name>
</gene>
<dbReference type="RefSeq" id="WP_338062756.1">
    <property type="nucleotide sequence ID" value="NZ_CBCRXA010000003.1"/>
</dbReference>
<evidence type="ECO:0000256" key="3">
    <source>
        <dbReference type="SAM" id="MobiDB-lite"/>
    </source>
</evidence>
<proteinExistence type="inferred from homology"/>
<evidence type="ECO:0000256" key="2">
    <source>
        <dbReference type="ARBA" id="ARBA00022795"/>
    </source>
</evidence>
<keyword evidence="2" id="KW-1005">Bacterial flagellum biogenesis</keyword>
<comment type="caution">
    <text evidence="4">The sequence shown here is derived from an EMBL/GenBank/DDBJ whole genome shotgun (WGS) entry which is preliminary data.</text>
</comment>
<keyword evidence="4" id="KW-0282">Flagellum</keyword>
<keyword evidence="4" id="KW-0969">Cilium</keyword>
<feature type="region of interest" description="Disordered" evidence="3">
    <location>
        <begin position="1"/>
        <end position="25"/>
    </location>
</feature>
<evidence type="ECO:0000256" key="1">
    <source>
        <dbReference type="ARBA" id="ARBA00010577"/>
    </source>
</evidence>
<keyword evidence="4" id="KW-0966">Cell projection</keyword>
<dbReference type="InterPro" id="IPR005648">
    <property type="entry name" value="FlgD"/>
</dbReference>
<evidence type="ECO:0000313" key="5">
    <source>
        <dbReference type="Proteomes" id="UP000823201"/>
    </source>
</evidence>
<dbReference type="EMBL" id="JAFBEV010000003">
    <property type="protein sequence ID" value="MBM7656951.1"/>
    <property type="molecule type" value="Genomic_DNA"/>
</dbReference>
<reference evidence="4 5" key="1">
    <citation type="submission" date="2021-01" db="EMBL/GenBank/DDBJ databases">
        <title>Genomic Encyclopedia of Type Strains, Phase IV (KMG-IV): sequencing the most valuable type-strain genomes for metagenomic binning, comparative biology and taxonomic classification.</title>
        <authorList>
            <person name="Goeker M."/>
        </authorList>
    </citation>
    <scope>NUCLEOTIDE SEQUENCE [LARGE SCALE GENOMIC DNA]</scope>
    <source>
        <strain evidence="4 5">DSM 100968</strain>
    </source>
</reference>
<protein>
    <submittedName>
        <fullName evidence="4">Flagellar basal-body rod modification protein FlgD</fullName>
    </submittedName>
</protein>
<name>A0ABS2Q5R7_9BACL</name>